<sequence>MKTKTIALLGIALIGGSTAFAQKSKVISAFNYNKSFQRDKDCSELKKGITAIESAANESSTNTWAKTYYYGGNLYFNALTAAPEECRASIPNALDKSMEFYTKMLKYNVEDNESIKNADLNTEAGRAMLKNVISNKQTKYEDSDWHRDVMGYKIPVMANAYINKGVEAFQNKDPKGALENFETSIYLTELNNRIDTLAIYNSALAAENSQQYDKALKYYSKLIELNHEGAKVYGYKAALYRKMGDTTSAVSTIQEGRKAYPEDKALIIEELDYYLQTGKSVEALKNLDLAISKDPENSLLVFARGTIHDKMENFEKAEADYKKALELKPDYFDAAYNLGAMYFNQAAVYNNKANELNYKETTKIKEATAKAQEYFAKAKGPLKKAHEIDPSDRATMDSLMKVYINEGDNENYKIMKAKLTGK</sequence>
<reference evidence="5 6" key="1">
    <citation type="submission" date="2019-12" db="EMBL/GenBank/DDBJ databases">
        <authorList>
            <person name="Zhao J."/>
        </authorList>
    </citation>
    <scope>NUCLEOTIDE SEQUENCE [LARGE SCALE GENOMIC DNA]</scope>
    <source>
        <strain evidence="5 6">S-15</strain>
    </source>
</reference>
<dbReference type="PANTHER" id="PTHR44858:SF1">
    <property type="entry name" value="UDP-N-ACETYLGLUCOSAMINE--PEPTIDE N-ACETYLGLUCOSAMINYLTRANSFERASE SPINDLY-RELATED"/>
    <property type="match status" value="1"/>
</dbReference>
<feature type="signal peptide" evidence="4">
    <location>
        <begin position="1"/>
        <end position="21"/>
    </location>
</feature>
<evidence type="ECO:0000313" key="5">
    <source>
        <dbReference type="EMBL" id="NBG65771.1"/>
    </source>
</evidence>
<dbReference type="GO" id="GO:0046813">
    <property type="term" value="P:receptor-mediated virion attachment to host cell"/>
    <property type="evidence" value="ECO:0007669"/>
    <property type="project" value="TreeGrafter"/>
</dbReference>
<evidence type="ECO:0000256" key="3">
    <source>
        <dbReference type="PROSITE-ProRule" id="PRU00339"/>
    </source>
</evidence>
<feature type="repeat" description="TPR" evidence="3">
    <location>
        <begin position="298"/>
        <end position="331"/>
    </location>
</feature>
<keyword evidence="4" id="KW-0732">Signal</keyword>
<dbReference type="PANTHER" id="PTHR44858">
    <property type="entry name" value="TETRATRICOPEPTIDE REPEAT PROTEIN 6"/>
    <property type="match status" value="1"/>
</dbReference>
<keyword evidence="6" id="KW-1185">Reference proteome</keyword>
<protein>
    <submittedName>
        <fullName evidence="5">Tetratricopeptide repeat protein</fullName>
    </submittedName>
</protein>
<dbReference type="SMART" id="SM00028">
    <property type="entry name" value="TPR"/>
    <property type="match status" value="4"/>
</dbReference>
<evidence type="ECO:0000313" key="6">
    <source>
        <dbReference type="Proteomes" id="UP000470771"/>
    </source>
</evidence>
<keyword evidence="1" id="KW-0677">Repeat</keyword>
<dbReference type="InterPro" id="IPR019734">
    <property type="entry name" value="TPR_rpt"/>
</dbReference>
<organism evidence="5 6">
    <name type="scientific">Acidiluteibacter ferrifornacis</name>
    <dbReference type="NCBI Taxonomy" id="2692424"/>
    <lineage>
        <taxon>Bacteria</taxon>
        <taxon>Pseudomonadati</taxon>
        <taxon>Bacteroidota</taxon>
        <taxon>Flavobacteriia</taxon>
        <taxon>Flavobacteriales</taxon>
        <taxon>Cryomorphaceae</taxon>
        <taxon>Acidiluteibacter</taxon>
    </lineage>
</organism>
<dbReference type="Proteomes" id="UP000470771">
    <property type="component" value="Unassembled WGS sequence"/>
</dbReference>
<dbReference type="AlphaFoldDB" id="A0A6N9NJX1"/>
<evidence type="ECO:0000256" key="4">
    <source>
        <dbReference type="SAM" id="SignalP"/>
    </source>
</evidence>
<dbReference type="Pfam" id="PF00515">
    <property type="entry name" value="TPR_1"/>
    <property type="match status" value="1"/>
</dbReference>
<dbReference type="InterPro" id="IPR050498">
    <property type="entry name" value="Ycf3"/>
</dbReference>
<dbReference type="Gene3D" id="1.25.40.10">
    <property type="entry name" value="Tetratricopeptide repeat domain"/>
    <property type="match status" value="2"/>
</dbReference>
<accession>A0A6N9NJX1</accession>
<dbReference type="InterPro" id="IPR011990">
    <property type="entry name" value="TPR-like_helical_dom_sf"/>
</dbReference>
<dbReference type="PROSITE" id="PS50005">
    <property type="entry name" value="TPR"/>
    <property type="match status" value="2"/>
</dbReference>
<dbReference type="Pfam" id="PF13181">
    <property type="entry name" value="TPR_8"/>
    <property type="match status" value="1"/>
</dbReference>
<comment type="caution">
    <text evidence="5">The sequence shown here is derived from an EMBL/GenBank/DDBJ whole genome shotgun (WGS) entry which is preliminary data.</text>
</comment>
<evidence type="ECO:0000256" key="2">
    <source>
        <dbReference type="ARBA" id="ARBA00022803"/>
    </source>
</evidence>
<proteinExistence type="predicted"/>
<dbReference type="EMBL" id="WWNE01000005">
    <property type="protein sequence ID" value="NBG65771.1"/>
    <property type="molecule type" value="Genomic_DNA"/>
</dbReference>
<dbReference type="RefSeq" id="WP_160632710.1">
    <property type="nucleotide sequence ID" value="NZ_WWNE01000005.1"/>
</dbReference>
<dbReference type="GO" id="GO:0009279">
    <property type="term" value="C:cell outer membrane"/>
    <property type="evidence" value="ECO:0007669"/>
    <property type="project" value="TreeGrafter"/>
</dbReference>
<gene>
    <name evidence="5" type="ORF">GQN54_06550</name>
</gene>
<name>A0A6N9NJX1_9FLAO</name>
<feature type="repeat" description="TPR" evidence="3">
    <location>
        <begin position="196"/>
        <end position="229"/>
    </location>
</feature>
<feature type="chain" id="PRO_5026847951" evidence="4">
    <location>
        <begin position="22"/>
        <end position="422"/>
    </location>
</feature>
<keyword evidence="2 3" id="KW-0802">TPR repeat</keyword>
<dbReference type="SUPFAM" id="SSF48452">
    <property type="entry name" value="TPR-like"/>
    <property type="match status" value="1"/>
</dbReference>
<evidence type="ECO:0000256" key="1">
    <source>
        <dbReference type="ARBA" id="ARBA00022737"/>
    </source>
</evidence>